<sequence length="333" mass="36359">MRDDQKPSTLELGLYAREEPARRITVIEIAALILTLIWIVAVILFGGGDGEGGDGFADGVLTVLAIVMPIALIWVAASAARTARGLREEAARLQASIDAMRAAYVDQQQRAALDLKPAVVAKLEELVETQRSAGQGTPAVFSSLRALPPAEERAAVPPPAPELPQPGLALATPAEKDPISVADFIKALNFPENEHDKEGFRTLRRALEDRATERLIRASQDVLTLLSQDGIYMDDLRPDRARPEVWRRFAAGDRGRAIAALGGIHDRSSLVLTAGRMKKDPVFRDAAHHFLRHFDRTFMEFEKNASDAEIVALANTRTARAFMLLGRVAGTFD</sequence>
<keyword evidence="2" id="KW-0812">Transmembrane</keyword>
<evidence type="ECO:0000256" key="2">
    <source>
        <dbReference type="SAM" id="Phobius"/>
    </source>
</evidence>
<evidence type="ECO:0000256" key="1">
    <source>
        <dbReference type="SAM" id="Coils"/>
    </source>
</evidence>
<feature type="transmembrane region" description="Helical" evidence="2">
    <location>
        <begin position="59"/>
        <end position="77"/>
    </location>
</feature>
<keyword evidence="2" id="KW-0472">Membrane</keyword>
<keyword evidence="4" id="KW-1185">Reference proteome</keyword>
<dbReference type="RefSeq" id="WP_168621451.1">
    <property type="nucleotide sequence ID" value="NZ_JAAZQQ010000001.1"/>
</dbReference>
<proteinExistence type="predicted"/>
<name>A0A7X6GVC2_9RHOB</name>
<feature type="coiled-coil region" evidence="1">
    <location>
        <begin position="76"/>
        <end position="103"/>
    </location>
</feature>
<dbReference type="AlphaFoldDB" id="A0A7X6GVC2"/>
<dbReference type="EMBL" id="JAAZQQ010000001">
    <property type="protein sequence ID" value="NKX43055.1"/>
    <property type="molecule type" value="Genomic_DNA"/>
</dbReference>
<comment type="caution">
    <text evidence="3">The sequence shown here is derived from an EMBL/GenBank/DDBJ whole genome shotgun (WGS) entry which is preliminary data.</text>
</comment>
<keyword evidence="1" id="KW-0175">Coiled coil</keyword>
<evidence type="ECO:0000313" key="4">
    <source>
        <dbReference type="Proteomes" id="UP000526408"/>
    </source>
</evidence>
<protein>
    <submittedName>
        <fullName evidence="3">Uncharacterized protein</fullName>
    </submittedName>
</protein>
<reference evidence="3 4" key="1">
    <citation type="submission" date="2020-04" db="EMBL/GenBank/DDBJ databases">
        <authorList>
            <person name="Yoon J."/>
        </authorList>
    </citation>
    <scope>NUCLEOTIDE SEQUENCE [LARGE SCALE GENOMIC DNA]</scope>
    <source>
        <strain evidence="3 4">KMU-115</strain>
    </source>
</reference>
<organism evidence="3 4">
    <name type="scientific">Roseicyclus persicicus</name>
    <dbReference type="NCBI Taxonomy" id="2650661"/>
    <lineage>
        <taxon>Bacteria</taxon>
        <taxon>Pseudomonadati</taxon>
        <taxon>Pseudomonadota</taxon>
        <taxon>Alphaproteobacteria</taxon>
        <taxon>Rhodobacterales</taxon>
        <taxon>Roseobacteraceae</taxon>
        <taxon>Roseicyclus</taxon>
    </lineage>
</organism>
<gene>
    <name evidence="3" type="ORF">HCU73_00500</name>
</gene>
<keyword evidence="2" id="KW-1133">Transmembrane helix</keyword>
<feature type="transmembrane region" description="Helical" evidence="2">
    <location>
        <begin position="26"/>
        <end position="47"/>
    </location>
</feature>
<dbReference type="Proteomes" id="UP000526408">
    <property type="component" value="Unassembled WGS sequence"/>
</dbReference>
<accession>A0A7X6GVC2</accession>
<evidence type="ECO:0000313" key="3">
    <source>
        <dbReference type="EMBL" id="NKX43055.1"/>
    </source>
</evidence>